<dbReference type="PROSITE" id="PS51164">
    <property type="entry name" value="CBM1_2"/>
    <property type="match status" value="1"/>
</dbReference>
<evidence type="ECO:0000256" key="2">
    <source>
        <dbReference type="SAM" id="SignalP"/>
    </source>
</evidence>
<comment type="caution">
    <text evidence="4">The sequence shown here is derived from an EMBL/GenBank/DDBJ whole genome shotgun (WGS) entry which is preliminary data.</text>
</comment>
<evidence type="ECO:0000313" key="4">
    <source>
        <dbReference type="EMBL" id="CAE6451904.1"/>
    </source>
</evidence>
<evidence type="ECO:0000256" key="1">
    <source>
        <dbReference type="ARBA" id="ARBA00022729"/>
    </source>
</evidence>
<dbReference type="PROSITE" id="PS00562">
    <property type="entry name" value="CBM1_1"/>
    <property type="match status" value="1"/>
</dbReference>
<feature type="domain" description="CBM1" evidence="3">
    <location>
        <begin position="26"/>
        <end position="62"/>
    </location>
</feature>
<proteinExistence type="predicted"/>
<dbReference type="SMART" id="SM00236">
    <property type="entry name" value="fCBD"/>
    <property type="match status" value="1"/>
</dbReference>
<protein>
    <recommendedName>
        <fullName evidence="3">CBM1 domain-containing protein</fullName>
    </recommendedName>
</protein>
<dbReference type="Proteomes" id="UP000663846">
    <property type="component" value="Unassembled WGS sequence"/>
</dbReference>
<gene>
    <name evidence="4" type="ORF">RDB_LOCUS146589</name>
</gene>
<dbReference type="EMBL" id="CAJMWS010000569">
    <property type="protein sequence ID" value="CAE6451904.1"/>
    <property type="molecule type" value="Genomic_DNA"/>
</dbReference>
<feature type="chain" id="PRO_5034748203" description="CBM1 domain-containing protein" evidence="2">
    <location>
        <begin position="27"/>
        <end position="235"/>
    </location>
</feature>
<dbReference type="GO" id="GO:0005576">
    <property type="term" value="C:extracellular region"/>
    <property type="evidence" value="ECO:0007669"/>
    <property type="project" value="InterPro"/>
</dbReference>
<evidence type="ECO:0000313" key="5">
    <source>
        <dbReference type="Proteomes" id="UP000663846"/>
    </source>
</evidence>
<dbReference type="GO" id="GO:0030248">
    <property type="term" value="F:cellulose binding"/>
    <property type="evidence" value="ECO:0007669"/>
    <property type="project" value="InterPro"/>
</dbReference>
<dbReference type="GO" id="GO:0005975">
    <property type="term" value="P:carbohydrate metabolic process"/>
    <property type="evidence" value="ECO:0007669"/>
    <property type="project" value="InterPro"/>
</dbReference>
<reference evidence="4" key="1">
    <citation type="submission" date="2021-01" db="EMBL/GenBank/DDBJ databases">
        <authorList>
            <person name="Kaushik A."/>
        </authorList>
    </citation>
    <scope>NUCLEOTIDE SEQUENCE</scope>
    <source>
        <strain evidence="4">AG1-1C</strain>
    </source>
</reference>
<dbReference type="Pfam" id="PF00734">
    <property type="entry name" value="CBM_1"/>
    <property type="match status" value="1"/>
</dbReference>
<sequence length="235" mass="25039">TYFEISNMRAIALLAPTFAFLPFASAQAQTWWQCGGFSWTGPTTCLPGVACIAINQYFSQCIPEGHITTNTAGSTVYLPSITQAPPAGCTPSVTARALQPRVTGVSIIALDGWAAGSYLQKAQDSDAAILGPASTKGSFLTDRGIRLIDPNPSSCTPFLYFNVKEAPTTYKPLKFESTGTTLSWVFGSSNNTLNPTTGVDTFIICSNGAFYFQPTSTESNIPSGNCTTTRLKIDE</sequence>
<evidence type="ECO:0000259" key="3">
    <source>
        <dbReference type="PROSITE" id="PS51164"/>
    </source>
</evidence>
<dbReference type="InterPro" id="IPR000254">
    <property type="entry name" value="CBD"/>
</dbReference>
<name>A0A8H3BBY0_9AGAM</name>
<dbReference type="SUPFAM" id="SSF57180">
    <property type="entry name" value="Cellulose-binding domain"/>
    <property type="match status" value="1"/>
</dbReference>
<feature type="signal peptide" evidence="2">
    <location>
        <begin position="1"/>
        <end position="26"/>
    </location>
</feature>
<dbReference type="InterPro" id="IPR035971">
    <property type="entry name" value="CBD_sf"/>
</dbReference>
<keyword evidence="1 2" id="KW-0732">Signal</keyword>
<dbReference type="AlphaFoldDB" id="A0A8H3BBY0"/>
<organism evidence="4 5">
    <name type="scientific">Rhizoctonia solani</name>
    <dbReference type="NCBI Taxonomy" id="456999"/>
    <lineage>
        <taxon>Eukaryota</taxon>
        <taxon>Fungi</taxon>
        <taxon>Dikarya</taxon>
        <taxon>Basidiomycota</taxon>
        <taxon>Agaricomycotina</taxon>
        <taxon>Agaricomycetes</taxon>
        <taxon>Cantharellales</taxon>
        <taxon>Ceratobasidiaceae</taxon>
        <taxon>Rhizoctonia</taxon>
    </lineage>
</organism>
<feature type="non-terminal residue" evidence="4">
    <location>
        <position position="1"/>
    </location>
</feature>
<accession>A0A8H3BBY0</accession>